<evidence type="ECO:0008006" key="4">
    <source>
        <dbReference type="Google" id="ProtNLM"/>
    </source>
</evidence>
<evidence type="ECO:0000313" key="3">
    <source>
        <dbReference type="Proteomes" id="UP000823868"/>
    </source>
</evidence>
<accession>A0A9D2C0G9</accession>
<sequence>MKHIKRLSALLLAVCMAASLSVSACTGKVTDSIGSSTGRVPIVAATPVDLPPVSLYDAYHIPGTQHTGSAYSDSFTCDPEDGNRLNIFVRNDGASAVIVNVTWEDKGMVKEFPAYEIAAGKNKTQTYLYEDGAGLNGRWTVEVTTRSGHPLNIWVSARQYQINP</sequence>
<evidence type="ECO:0000256" key="1">
    <source>
        <dbReference type="SAM" id="SignalP"/>
    </source>
</evidence>
<comment type="caution">
    <text evidence="2">The sequence shown here is derived from an EMBL/GenBank/DDBJ whole genome shotgun (WGS) entry which is preliminary data.</text>
</comment>
<reference evidence="2" key="2">
    <citation type="submission" date="2021-04" db="EMBL/GenBank/DDBJ databases">
        <authorList>
            <person name="Gilroy R."/>
        </authorList>
    </citation>
    <scope>NUCLEOTIDE SEQUENCE</scope>
    <source>
        <strain evidence="2">ChiBcec16_6824</strain>
    </source>
</reference>
<organism evidence="2 3">
    <name type="scientific">Candidatus Flavonifractor merdigallinarum</name>
    <dbReference type="NCBI Taxonomy" id="2838589"/>
    <lineage>
        <taxon>Bacteria</taxon>
        <taxon>Bacillati</taxon>
        <taxon>Bacillota</taxon>
        <taxon>Clostridia</taxon>
        <taxon>Eubacteriales</taxon>
        <taxon>Oscillospiraceae</taxon>
        <taxon>Flavonifractor</taxon>
    </lineage>
</organism>
<evidence type="ECO:0000313" key="2">
    <source>
        <dbReference type="EMBL" id="HIY22520.1"/>
    </source>
</evidence>
<feature type="signal peptide" evidence="1">
    <location>
        <begin position="1"/>
        <end position="24"/>
    </location>
</feature>
<feature type="chain" id="PRO_5038736821" description="P/Homo B domain-containing protein" evidence="1">
    <location>
        <begin position="25"/>
        <end position="164"/>
    </location>
</feature>
<keyword evidence="1" id="KW-0732">Signal</keyword>
<protein>
    <recommendedName>
        <fullName evidence="4">P/Homo B domain-containing protein</fullName>
    </recommendedName>
</protein>
<dbReference type="Proteomes" id="UP000823868">
    <property type="component" value="Unassembled WGS sequence"/>
</dbReference>
<dbReference type="AlphaFoldDB" id="A0A9D2C0G9"/>
<reference evidence="2" key="1">
    <citation type="journal article" date="2021" name="PeerJ">
        <title>Extensive microbial diversity within the chicken gut microbiome revealed by metagenomics and culture.</title>
        <authorList>
            <person name="Gilroy R."/>
            <person name="Ravi A."/>
            <person name="Getino M."/>
            <person name="Pursley I."/>
            <person name="Horton D.L."/>
            <person name="Alikhan N.F."/>
            <person name="Baker D."/>
            <person name="Gharbi K."/>
            <person name="Hall N."/>
            <person name="Watson M."/>
            <person name="Adriaenssens E.M."/>
            <person name="Foster-Nyarko E."/>
            <person name="Jarju S."/>
            <person name="Secka A."/>
            <person name="Antonio M."/>
            <person name="Oren A."/>
            <person name="Chaudhuri R.R."/>
            <person name="La Ragione R."/>
            <person name="Hildebrand F."/>
            <person name="Pallen M.J."/>
        </authorList>
    </citation>
    <scope>NUCLEOTIDE SEQUENCE</scope>
    <source>
        <strain evidence="2">ChiBcec16_6824</strain>
    </source>
</reference>
<dbReference type="EMBL" id="DXDX01000208">
    <property type="protein sequence ID" value="HIY22520.1"/>
    <property type="molecule type" value="Genomic_DNA"/>
</dbReference>
<dbReference type="PROSITE" id="PS51257">
    <property type="entry name" value="PROKAR_LIPOPROTEIN"/>
    <property type="match status" value="1"/>
</dbReference>
<name>A0A9D2C0G9_9FIRM</name>
<proteinExistence type="predicted"/>
<gene>
    <name evidence="2" type="ORF">H9841_11550</name>
</gene>